<dbReference type="GO" id="GO:0005096">
    <property type="term" value="F:GTPase activator activity"/>
    <property type="evidence" value="ECO:0007669"/>
    <property type="project" value="UniProtKB-KW"/>
</dbReference>
<feature type="compositionally biased region" description="Low complexity" evidence="2">
    <location>
        <begin position="544"/>
        <end position="567"/>
    </location>
</feature>
<dbReference type="InterPro" id="IPR035969">
    <property type="entry name" value="Rab-GAP_TBC_sf"/>
</dbReference>
<dbReference type="EMBL" id="BQKY01000001">
    <property type="protein sequence ID" value="GJN87110.1"/>
    <property type="molecule type" value="Genomic_DNA"/>
</dbReference>
<dbReference type="InterPro" id="IPR000195">
    <property type="entry name" value="Rab-GAP-TBC_dom"/>
</dbReference>
<sequence>MSSHPDDAAPQRPRPTQAELLERWERYFADPLLSLAVLRGEAEQGTLEDKRGLRSLSWRYFFGILPSPAPLSDTPSAYSTYELLLSQSRSHYTELRERYLRSPDGRWINDGGTGAGASSTGHATTAGQAGLAKVDAKANNPLGLDEENPWQAWFLDLELRKTIRQDVLRTFPEVDFFREPTTQDRLVDLLFVYCKLTPEIGYRQGMHELLAPLLWYVDYDSLEPLSPNANELSLAHLVLAREWVEHDTWALFSALMKSASPFYDHTPSRSLSLRPPPAPGYPPSASTPSSSSTALVQPIVAVATHLHSLLATLDPPLHAAFTRLQVEPQLYAIRWLRLLFSREFPLPDTLVLWDGLFALDPSLHLTTHIALAMLLRIRDALLGAARDGYGEFLQVLLRYPPCPDAAASFRPALLVQQALYLRDHLSPAAAAHIRAQNVQLGASVGEPSSGPPSPDEEEQYDLRRPAARQAAAHRRSQTAGNVAALPQGLGFLSGEGLVGDLAKGVYGRAEALGINKALMGTFNEIKRGVAEASALAEERRRQQARFSTPSPSSPSSFGPPSAARPAPYSQIPTRAPWDPQRSPPPPPVAAKDALSDLAAMRAQSIAMSRAVDICVNALERAASAEGESVGAERAGMMALTALKHVRDVLGGQAHAFDPAVIEPLTLALSVPEEKVRDDEPKADATPSPVPVAPSASAKAPPPTAASSASTTSASGLSVAPVSSPQLHLSARTDKPLPSLSQGNPGYLSGGQLSWNTAKGAEQD</sequence>
<keyword evidence="1" id="KW-0343">GTPase activation</keyword>
<feature type="domain" description="Rab-GAP TBC" evidence="3">
    <location>
        <begin position="143"/>
        <end position="360"/>
    </location>
</feature>
<dbReference type="Gene3D" id="1.10.472.80">
    <property type="entry name" value="Ypt/Rab-GAP domain of gyp1p, domain 3"/>
    <property type="match status" value="1"/>
</dbReference>
<organism evidence="4 5">
    <name type="scientific">Rhodotorula paludigena</name>
    <dbReference type="NCBI Taxonomy" id="86838"/>
    <lineage>
        <taxon>Eukaryota</taxon>
        <taxon>Fungi</taxon>
        <taxon>Dikarya</taxon>
        <taxon>Basidiomycota</taxon>
        <taxon>Pucciniomycotina</taxon>
        <taxon>Microbotryomycetes</taxon>
        <taxon>Sporidiobolales</taxon>
        <taxon>Sporidiobolaceae</taxon>
        <taxon>Rhodotorula</taxon>
    </lineage>
</organism>
<feature type="region of interest" description="Disordered" evidence="2">
    <location>
        <begin position="672"/>
        <end position="763"/>
    </location>
</feature>
<feature type="compositionally biased region" description="Low complexity" evidence="2">
    <location>
        <begin position="692"/>
        <end position="714"/>
    </location>
</feature>
<dbReference type="FunFam" id="1.10.8.270:FF:000031">
    <property type="entry name" value="TBC1 domain family member 5"/>
    <property type="match status" value="1"/>
</dbReference>
<keyword evidence="5" id="KW-1185">Reference proteome</keyword>
<dbReference type="Proteomes" id="UP001342314">
    <property type="component" value="Unassembled WGS sequence"/>
</dbReference>
<dbReference type="PROSITE" id="PS50086">
    <property type="entry name" value="TBC_RABGAP"/>
    <property type="match status" value="1"/>
</dbReference>
<evidence type="ECO:0000313" key="4">
    <source>
        <dbReference type="EMBL" id="GJN87110.1"/>
    </source>
</evidence>
<evidence type="ECO:0000259" key="3">
    <source>
        <dbReference type="PROSITE" id="PS50086"/>
    </source>
</evidence>
<feature type="region of interest" description="Disordered" evidence="2">
    <location>
        <begin position="268"/>
        <end position="290"/>
    </location>
</feature>
<evidence type="ECO:0000256" key="2">
    <source>
        <dbReference type="SAM" id="MobiDB-lite"/>
    </source>
</evidence>
<feature type="compositionally biased region" description="Basic and acidic residues" evidence="2">
    <location>
        <begin position="672"/>
        <end position="682"/>
    </location>
</feature>
<evidence type="ECO:0000313" key="5">
    <source>
        <dbReference type="Proteomes" id="UP001342314"/>
    </source>
</evidence>
<dbReference type="SMART" id="SM00164">
    <property type="entry name" value="TBC"/>
    <property type="match status" value="1"/>
</dbReference>
<dbReference type="AlphaFoldDB" id="A0AAV5G4C0"/>
<dbReference type="PANTHER" id="PTHR22957:SF337">
    <property type="entry name" value="TBC1 DOMAIN FAMILY MEMBER 5"/>
    <property type="match status" value="1"/>
</dbReference>
<comment type="caution">
    <text evidence="4">The sequence shown here is derived from an EMBL/GenBank/DDBJ whole genome shotgun (WGS) entry which is preliminary data.</text>
</comment>
<dbReference type="Gene3D" id="1.10.8.270">
    <property type="entry name" value="putative rabgap domain of human tbc1 domain family member 14 like domains"/>
    <property type="match status" value="1"/>
</dbReference>
<dbReference type="Pfam" id="PF00566">
    <property type="entry name" value="RabGAP-TBC"/>
    <property type="match status" value="2"/>
</dbReference>
<dbReference type="PANTHER" id="PTHR22957">
    <property type="entry name" value="TBC1 DOMAIN FAMILY MEMBER GTPASE-ACTIVATING PROTEIN"/>
    <property type="match status" value="1"/>
</dbReference>
<gene>
    <name evidence="4" type="ORF">Rhopal_000055-T1</name>
</gene>
<feature type="region of interest" description="Disordered" evidence="2">
    <location>
        <begin position="534"/>
        <end position="591"/>
    </location>
</feature>
<dbReference type="SUPFAM" id="SSF47923">
    <property type="entry name" value="Ypt/Rab-GAP domain of gyp1p"/>
    <property type="match status" value="2"/>
</dbReference>
<name>A0AAV5G4C0_9BASI</name>
<reference evidence="4 5" key="1">
    <citation type="submission" date="2021-12" db="EMBL/GenBank/DDBJ databases">
        <title>High titer production of polyol ester of fatty acids by Rhodotorula paludigena BS15 towards product separation-free biomass refinery.</title>
        <authorList>
            <person name="Mano J."/>
            <person name="Ono H."/>
            <person name="Tanaka T."/>
            <person name="Naito K."/>
            <person name="Sushida H."/>
            <person name="Ike M."/>
            <person name="Tokuyasu K."/>
            <person name="Kitaoka M."/>
        </authorList>
    </citation>
    <scope>NUCLEOTIDE SEQUENCE [LARGE SCALE GENOMIC DNA]</scope>
    <source>
        <strain evidence="4 5">BS15</strain>
    </source>
</reference>
<protein>
    <recommendedName>
        <fullName evidence="3">Rab-GAP TBC domain-containing protein</fullName>
    </recommendedName>
</protein>
<feature type="region of interest" description="Disordered" evidence="2">
    <location>
        <begin position="442"/>
        <end position="479"/>
    </location>
</feature>
<proteinExistence type="predicted"/>
<accession>A0AAV5G4C0</accession>
<evidence type="ECO:0000256" key="1">
    <source>
        <dbReference type="ARBA" id="ARBA00022468"/>
    </source>
</evidence>